<dbReference type="AlphaFoldDB" id="A0AAV7M1P6"/>
<dbReference type="Proteomes" id="UP001066276">
    <property type="component" value="Chromosome 10"/>
</dbReference>
<comment type="caution">
    <text evidence="2">The sequence shown here is derived from an EMBL/GenBank/DDBJ whole genome shotgun (WGS) entry which is preliminary data.</text>
</comment>
<organism evidence="2 3">
    <name type="scientific">Pleurodeles waltl</name>
    <name type="common">Iberian ribbed newt</name>
    <dbReference type="NCBI Taxonomy" id="8319"/>
    <lineage>
        <taxon>Eukaryota</taxon>
        <taxon>Metazoa</taxon>
        <taxon>Chordata</taxon>
        <taxon>Craniata</taxon>
        <taxon>Vertebrata</taxon>
        <taxon>Euteleostomi</taxon>
        <taxon>Amphibia</taxon>
        <taxon>Batrachia</taxon>
        <taxon>Caudata</taxon>
        <taxon>Salamandroidea</taxon>
        <taxon>Salamandridae</taxon>
        <taxon>Pleurodelinae</taxon>
        <taxon>Pleurodeles</taxon>
    </lineage>
</organism>
<proteinExistence type="predicted"/>
<feature type="region of interest" description="Disordered" evidence="1">
    <location>
        <begin position="73"/>
        <end position="99"/>
    </location>
</feature>
<reference evidence="2" key="1">
    <citation type="journal article" date="2022" name="bioRxiv">
        <title>Sequencing and chromosome-scale assembly of the giantPleurodeles waltlgenome.</title>
        <authorList>
            <person name="Brown T."/>
            <person name="Elewa A."/>
            <person name="Iarovenko S."/>
            <person name="Subramanian E."/>
            <person name="Araus A.J."/>
            <person name="Petzold A."/>
            <person name="Susuki M."/>
            <person name="Suzuki K.-i.T."/>
            <person name="Hayashi T."/>
            <person name="Toyoda A."/>
            <person name="Oliveira C."/>
            <person name="Osipova E."/>
            <person name="Leigh N.D."/>
            <person name="Simon A."/>
            <person name="Yun M.H."/>
        </authorList>
    </citation>
    <scope>NUCLEOTIDE SEQUENCE</scope>
    <source>
        <strain evidence="2">20211129_DDA</strain>
        <tissue evidence="2">Liver</tissue>
    </source>
</reference>
<sequence length="99" mass="10044">MHLRSPLSVAGGGASPRTGPLAPEAAAYYLAAGLVFVLRSPRFCWGKRTSPTGSCGSPSPPIPRACASSGWGALRAPPAPPPSLRGPPSYGARLLGGHR</sequence>
<name>A0AAV7M1P6_PLEWA</name>
<protein>
    <submittedName>
        <fullName evidence="2">Uncharacterized protein</fullName>
    </submittedName>
</protein>
<gene>
    <name evidence="2" type="ORF">NDU88_002803</name>
</gene>
<evidence type="ECO:0000256" key="1">
    <source>
        <dbReference type="SAM" id="MobiDB-lite"/>
    </source>
</evidence>
<evidence type="ECO:0000313" key="3">
    <source>
        <dbReference type="Proteomes" id="UP001066276"/>
    </source>
</evidence>
<accession>A0AAV7M1P6</accession>
<dbReference type="EMBL" id="JANPWB010000014">
    <property type="protein sequence ID" value="KAJ1097686.1"/>
    <property type="molecule type" value="Genomic_DNA"/>
</dbReference>
<evidence type="ECO:0000313" key="2">
    <source>
        <dbReference type="EMBL" id="KAJ1097686.1"/>
    </source>
</evidence>
<keyword evidence="3" id="KW-1185">Reference proteome</keyword>